<keyword evidence="6" id="KW-0067">ATP-binding</keyword>
<dbReference type="InterPro" id="IPR001206">
    <property type="entry name" value="Diacylglycerol_kinase_cat_dom"/>
</dbReference>
<dbReference type="InterPro" id="IPR017438">
    <property type="entry name" value="ATP-NAD_kinase_N"/>
</dbReference>
<dbReference type="SUPFAM" id="SSF111331">
    <property type="entry name" value="NAD kinase/diacylglycerol kinase-like"/>
    <property type="match status" value="1"/>
</dbReference>
<dbReference type="RefSeq" id="WP_262653286.1">
    <property type="nucleotide sequence ID" value="NZ_JAOQKE010000001.1"/>
</dbReference>
<dbReference type="InterPro" id="IPR016064">
    <property type="entry name" value="NAD/diacylglycerol_kinase_sf"/>
</dbReference>
<feature type="domain" description="DAGKc" evidence="9">
    <location>
        <begin position="1"/>
        <end position="130"/>
    </location>
</feature>
<proteinExistence type="inferred from homology"/>
<organism evidence="10 11">
    <name type="scientific">Muricoprocola aceti</name>
    <dbReference type="NCBI Taxonomy" id="2981772"/>
    <lineage>
        <taxon>Bacteria</taxon>
        <taxon>Bacillati</taxon>
        <taxon>Bacillota</taxon>
        <taxon>Clostridia</taxon>
        <taxon>Lachnospirales</taxon>
        <taxon>Lachnospiraceae</taxon>
        <taxon>Muricoprocola</taxon>
    </lineage>
</organism>
<keyword evidence="7" id="KW-0594">Phospholipid biosynthesis</keyword>
<evidence type="ECO:0000256" key="5">
    <source>
        <dbReference type="ARBA" id="ARBA00022777"/>
    </source>
</evidence>
<keyword evidence="7" id="KW-0443">Lipid metabolism</keyword>
<evidence type="ECO:0000256" key="6">
    <source>
        <dbReference type="ARBA" id="ARBA00022840"/>
    </source>
</evidence>
<dbReference type="InterPro" id="IPR045540">
    <property type="entry name" value="YegS/DAGK_C"/>
</dbReference>
<dbReference type="PANTHER" id="PTHR12358">
    <property type="entry name" value="SPHINGOSINE KINASE"/>
    <property type="match status" value="1"/>
</dbReference>
<dbReference type="Pfam" id="PF00781">
    <property type="entry name" value="DAGK_cat"/>
    <property type="match status" value="1"/>
</dbReference>
<dbReference type="InterPro" id="IPR050187">
    <property type="entry name" value="Lipid_Phosphate_FormReg"/>
</dbReference>
<dbReference type="EMBL" id="JAOQKE010000001">
    <property type="protein sequence ID" value="MCU6724058.1"/>
    <property type="molecule type" value="Genomic_DNA"/>
</dbReference>
<dbReference type="Proteomes" id="UP001652338">
    <property type="component" value="Unassembled WGS sequence"/>
</dbReference>
<dbReference type="Pfam" id="PF19279">
    <property type="entry name" value="YegS_C"/>
    <property type="match status" value="1"/>
</dbReference>
<keyword evidence="7" id="KW-0444">Lipid biosynthesis</keyword>
<name>A0ABT2SHY4_9FIRM</name>
<gene>
    <name evidence="10" type="ORF">OCV47_01580</name>
</gene>
<comment type="caution">
    <text evidence="10">The sequence shown here is derived from an EMBL/GenBank/DDBJ whole genome shotgun (WGS) entry which is preliminary data.</text>
</comment>
<evidence type="ECO:0000256" key="1">
    <source>
        <dbReference type="ARBA" id="ARBA00001946"/>
    </source>
</evidence>
<evidence type="ECO:0000256" key="7">
    <source>
        <dbReference type="ARBA" id="ARBA00023209"/>
    </source>
</evidence>
<evidence type="ECO:0000313" key="11">
    <source>
        <dbReference type="Proteomes" id="UP001652338"/>
    </source>
</evidence>
<dbReference type="GO" id="GO:0016301">
    <property type="term" value="F:kinase activity"/>
    <property type="evidence" value="ECO:0007669"/>
    <property type="project" value="UniProtKB-KW"/>
</dbReference>
<accession>A0ABT2SHY4</accession>
<keyword evidence="8" id="KW-1208">Phospholipid metabolism</keyword>
<evidence type="ECO:0000256" key="4">
    <source>
        <dbReference type="ARBA" id="ARBA00022741"/>
    </source>
</evidence>
<dbReference type="SMART" id="SM00046">
    <property type="entry name" value="DAGKc"/>
    <property type="match status" value="1"/>
</dbReference>
<keyword evidence="3" id="KW-0808">Transferase</keyword>
<dbReference type="InterPro" id="IPR005218">
    <property type="entry name" value="Diacylglycerol/lipid_kinase"/>
</dbReference>
<comment type="cofactor">
    <cofactor evidence="1">
        <name>Mg(2+)</name>
        <dbReference type="ChEBI" id="CHEBI:18420"/>
    </cofactor>
</comment>
<evidence type="ECO:0000259" key="9">
    <source>
        <dbReference type="PROSITE" id="PS50146"/>
    </source>
</evidence>
<reference evidence="10 11" key="1">
    <citation type="journal article" date="2021" name="ISME Commun">
        <title>Automated analysis of genomic sequences facilitates high-throughput and comprehensive description of bacteria.</title>
        <authorList>
            <person name="Hitch T.C.A."/>
        </authorList>
    </citation>
    <scope>NUCLEOTIDE SEQUENCE [LARGE SCALE GENOMIC DNA]</scope>
    <source>
        <strain evidence="10 11">Sanger_29</strain>
    </source>
</reference>
<sequence length="305" mass="33544">MYYFIVNPSSSSGKGMKTWQTVEHLLRSEHVPYHVFFTSRKKQGEELAHMISSRHAPCTIVAVGGDGTANEVISGLTNYSQIQFGYIPSGSGNDLAAGLNLKSSPSAALQAILHPKKVLPVTVGCTHTPEKTYHFIVSSGIGFDAAVCHEAVNSSFKKLLNHFGLGKLTYLGIALKQLILLHSTPVSMVLDDRRQFEFDDVFFIAAMNLKYEGGGFKFCPEADPSDDYLDLCLVEKMSKLRILRLLPTAFRGEHVKFDGVHIYRCKKAVIRTASPLAVHTDGEKAGFQRLVTIALGQEKLPFIVA</sequence>
<evidence type="ECO:0000313" key="10">
    <source>
        <dbReference type="EMBL" id="MCU6724058.1"/>
    </source>
</evidence>
<protein>
    <submittedName>
        <fullName evidence="10">Diacylglycerol kinase family lipid kinase</fullName>
    </submittedName>
</protein>
<evidence type="ECO:0000256" key="2">
    <source>
        <dbReference type="ARBA" id="ARBA00005983"/>
    </source>
</evidence>
<keyword evidence="4" id="KW-0547">Nucleotide-binding</keyword>
<keyword evidence="11" id="KW-1185">Reference proteome</keyword>
<evidence type="ECO:0000256" key="8">
    <source>
        <dbReference type="ARBA" id="ARBA00023264"/>
    </source>
</evidence>
<keyword evidence="5 10" id="KW-0418">Kinase</keyword>
<dbReference type="PROSITE" id="PS50146">
    <property type="entry name" value="DAGK"/>
    <property type="match status" value="1"/>
</dbReference>
<dbReference type="Gene3D" id="3.40.50.10330">
    <property type="entry name" value="Probable inorganic polyphosphate/atp-NAD kinase, domain 1"/>
    <property type="match status" value="1"/>
</dbReference>
<dbReference type="Gene3D" id="2.60.200.40">
    <property type="match status" value="1"/>
</dbReference>
<comment type="similarity">
    <text evidence="2">Belongs to the diacylglycerol/lipid kinase family.</text>
</comment>
<evidence type="ECO:0000256" key="3">
    <source>
        <dbReference type="ARBA" id="ARBA00022679"/>
    </source>
</evidence>
<dbReference type="PANTHER" id="PTHR12358:SF54">
    <property type="entry name" value="SPHINGOSINE KINASE RELATED PROTEIN"/>
    <property type="match status" value="1"/>
</dbReference>
<dbReference type="NCBIfam" id="TIGR00147">
    <property type="entry name" value="YegS/Rv2252/BmrU family lipid kinase"/>
    <property type="match status" value="1"/>
</dbReference>